<dbReference type="Proteomes" id="UP001333818">
    <property type="component" value="Unassembled WGS sequence"/>
</dbReference>
<keyword evidence="2" id="KW-1185">Reference proteome</keyword>
<protein>
    <submittedName>
        <fullName evidence="1">Uncharacterized protein</fullName>
    </submittedName>
</protein>
<evidence type="ECO:0000313" key="2">
    <source>
        <dbReference type="Proteomes" id="UP001333818"/>
    </source>
</evidence>
<dbReference type="AlphaFoldDB" id="A0AAW9Q0C0"/>
<sequence length="270" mass="30410">MRELRRLAQIAYDGAWDSYETDLFSDTKYEVSMVLKYYLENTDRIPLYIQAELLECAQDGCSSISSSSGLPNDVRARKTARHMARICAIIDAYFAESELHSQKQDGSESNDLQQSSYVPKNDDAVLGGLETHPSTAFTLGGLEGVKQQYQSSSTELQIAALQKAMNYGELGIDLVLMALENKKIEVQNAAYRLLKSKEGDNSRVKQAIQKIFNLIEALEDHLTHMSEHESFINSLDPADYRSSAQSLESMREERELIELELREAKAIVKL</sequence>
<evidence type="ECO:0000313" key="1">
    <source>
        <dbReference type="EMBL" id="MEE3718601.1"/>
    </source>
</evidence>
<comment type="caution">
    <text evidence="1">The sequence shown here is derived from an EMBL/GenBank/DDBJ whole genome shotgun (WGS) entry which is preliminary data.</text>
</comment>
<dbReference type="EMBL" id="JAZBJZ010000084">
    <property type="protein sequence ID" value="MEE3718601.1"/>
    <property type="molecule type" value="Genomic_DNA"/>
</dbReference>
<reference evidence="1" key="1">
    <citation type="submission" date="2024-01" db="EMBL/GenBank/DDBJ databases">
        <title>Bank of Algae and Cyanobacteria of the Azores (BACA) strain genomes.</title>
        <authorList>
            <person name="Luz R."/>
            <person name="Cordeiro R."/>
            <person name="Fonseca A."/>
            <person name="Goncalves V."/>
        </authorList>
    </citation>
    <scope>NUCLEOTIDE SEQUENCE</scope>
    <source>
        <strain evidence="1">BACA0141</strain>
    </source>
</reference>
<proteinExistence type="predicted"/>
<accession>A0AAW9Q0C0</accession>
<gene>
    <name evidence="1" type="ORF">V2H45_17815</name>
</gene>
<dbReference type="RefSeq" id="WP_330485035.1">
    <property type="nucleotide sequence ID" value="NZ_JAZBJZ010000084.1"/>
</dbReference>
<name>A0AAW9Q0C0_9CYAN</name>
<organism evidence="1 2">
    <name type="scientific">Tumidithrix elongata BACA0141</name>
    <dbReference type="NCBI Taxonomy" id="2716417"/>
    <lineage>
        <taxon>Bacteria</taxon>
        <taxon>Bacillati</taxon>
        <taxon>Cyanobacteriota</taxon>
        <taxon>Cyanophyceae</taxon>
        <taxon>Pseudanabaenales</taxon>
        <taxon>Pseudanabaenaceae</taxon>
        <taxon>Tumidithrix</taxon>
        <taxon>Tumidithrix elongata</taxon>
    </lineage>
</organism>